<dbReference type="Proteomes" id="UP000010471">
    <property type="component" value="Chromosome"/>
</dbReference>
<accession>K9WJK0</accession>
<name>K9WJK0_9CYAN</name>
<sequence>MGIEIFYCNQIPMFDLAELDWLIQTPVRDSELEEELAQEVWRVEYNAEHPDMQYHNRDETCLRVGFVGVIFEDEATLDDHCAIFPSCCTSLLPSELTYLQNSLVQEGIR</sequence>
<dbReference type="AlphaFoldDB" id="K9WJK0"/>
<evidence type="ECO:0000313" key="1">
    <source>
        <dbReference type="EMBL" id="AFZ19996.1"/>
    </source>
</evidence>
<evidence type="ECO:0000313" key="2">
    <source>
        <dbReference type="Proteomes" id="UP000010471"/>
    </source>
</evidence>
<keyword evidence="2" id="KW-1185">Reference proteome</keyword>
<dbReference type="EMBL" id="CP003630">
    <property type="protein sequence ID" value="AFZ19996.1"/>
    <property type="molecule type" value="Genomic_DNA"/>
</dbReference>
<organism evidence="1 2">
    <name type="scientific">Allocoleopsis franciscana PCC 7113</name>
    <dbReference type="NCBI Taxonomy" id="1173027"/>
    <lineage>
        <taxon>Bacteria</taxon>
        <taxon>Bacillati</taxon>
        <taxon>Cyanobacteriota</taxon>
        <taxon>Cyanophyceae</taxon>
        <taxon>Coleofasciculales</taxon>
        <taxon>Coleofasciculaceae</taxon>
        <taxon>Allocoleopsis</taxon>
        <taxon>Allocoleopsis franciscana</taxon>
    </lineage>
</organism>
<dbReference type="KEGG" id="mic:Mic7113_4298"/>
<dbReference type="RefSeq" id="WP_015184132.1">
    <property type="nucleotide sequence ID" value="NC_019738.1"/>
</dbReference>
<reference evidence="1 2" key="1">
    <citation type="submission" date="2012-06" db="EMBL/GenBank/DDBJ databases">
        <title>Finished chromosome of genome of Microcoleus sp. PCC 7113.</title>
        <authorList>
            <consortium name="US DOE Joint Genome Institute"/>
            <person name="Gugger M."/>
            <person name="Coursin T."/>
            <person name="Rippka R."/>
            <person name="Tandeau De Marsac N."/>
            <person name="Huntemann M."/>
            <person name="Wei C.-L."/>
            <person name="Han J."/>
            <person name="Detter J.C."/>
            <person name="Han C."/>
            <person name="Tapia R."/>
            <person name="Chen A."/>
            <person name="Kyrpides N."/>
            <person name="Mavromatis K."/>
            <person name="Markowitz V."/>
            <person name="Szeto E."/>
            <person name="Ivanova N."/>
            <person name="Pagani I."/>
            <person name="Pati A."/>
            <person name="Goodwin L."/>
            <person name="Nordberg H.P."/>
            <person name="Cantor M.N."/>
            <person name="Hua S.X."/>
            <person name="Woyke T."/>
            <person name="Kerfeld C.A."/>
        </authorList>
    </citation>
    <scope>NUCLEOTIDE SEQUENCE [LARGE SCALE GENOMIC DNA]</scope>
    <source>
        <strain evidence="1 2">PCC 7113</strain>
    </source>
</reference>
<protein>
    <submittedName>
        <fullName evidence="1">Uncharacterized protein</fullName>
    </submittedName>
</protein>
<proteinExistence type="predicted"/>
<gene>
    <name evidence="1" type="ORF">Mic7113_4298</name>
</gene>
<dbReference type="HOGENOM" id="CLU_2180839_0_0_3"/>